<proteinExistence type="predicted"/>
<evidence type="ECO:0000313" key="1">
    <source>
        <dbReference type="EMBL" id="KAJ8666050.1"/>
    </source>
</evidence>
<evidence type="ECO:0000313" key="2">
    <source>
        <dbReference type="Proteomes" id="UP001239111"/>
    </source>
</evidence>
<organism evidence="1 2">
    <name type="scientific">Eretmocerus hayati</name>
    <dbReference type="NCBI Taxonomy" id="131215"/>
    <lineage>
        <taxon>Eukaryota</taxon>
        <taxon>Metazoa</taxon>
        <taxon>Ecdysozoa</taxon>
        <taxon>Arthropoda</taxon>
        <taxon>Hexapoda</taxon>
        <taxon>Insecta</taxon>
        <taxon>Pterygota</taxon>
        <taxon>Neoptera</taxon>
        <taxon>Endopterygota</taxon>
        <taxon>Hymenoptera</taxon>
        <taxon>Apocrita</taxon>
        <taxon>Proctotrupomorpha</taxon>
        <taxon>Chalcidoidea</taxon>
        <taxon>Aphelinidae</taxon>
        <taxon>Aphelininae</taxon>
        <taxon>Eretmocerus</taxon>
    </lineage>
</organism>
<comment type="caution">
    <text evidence="1">The sequence shown here is derived from an EMBL/GenBank/DDBJ whole genome shotgun (WGS) entry which is preliminary data.</text>
</comment>
<gene>
    <name evidence="1" type="ORF">QAD02_007712</name>
</gene>
<sequence>MDTFFNALKTCFQAYHVFCVDYLPASEHLWLILQKAFFGFTVNEETSLSNVETVIKSLSVLLGNSDGPSDKDTNESDEDKSESGVANAAHGPLHPPASAACFPLARGPLAEMQPRWAQ</sequence>
<dbReference type="Proteomes" id="UP001239111">
    <property type="component" value="Chromosome 4"/>
</dbReference>
<accession>A0ACC2N4E7</accession>
<name>A0ACC2N4E7_9HYME</name>
<reference evidence="1" key="1">
    <citation type="submission" date="2023-04" db="EMBL/GenBank/DDBJ databases">
        <title>A chromosome-level genome assembly of the parasitoid wasp Eretmocerus hayati.</title>
        <authorList>
            <person name="Zhong Y."/>
            <person name="Liu S."/>
            <person name="Liu Y."/>
        </authorList>
    </citation>
    <scope>NUCLEOTIDE SEQUENCE</scope>
    <source>
        <strain evidence="1">ZJU_SS_LIU_2023</strain>
    </source>
</reference>
<keyword evidence="2" id="KW-1185">Reference proteome</keyword>
<protein>
    <submittedName>
        <fullName evidence="1">Uncharacterized protein</fullName>
    </submittedName>
</protein>
<dbReference type="EMBL" id="CM056744">
    <property type="protein sequence ID" value="KAJ8666050.1"/>
    <property type="molecule type" value="Genomic_DNA"/>
</dbReference>